<dbReference type="PROSITE" id="PS51085">
    <property type="entry name" value="2FE2S_FER_2"/>
    <property type="match status" value="1"/>
</dbReference>
<dbReference type="Gene3D" id="3.10.20.30">
    <property type="match status" value="1"/>
</dbReference>
<dbReference type="SUPFAM" id="SSF47741">
    <property type="entry name" value="CO dehydrogenase ISP C-domain like"/>
    <property type="match status" value="1"/>
</dbReference>
<feature type="domain" description="2Fe-2S ferredoxin-type" evidence="6">
    <location>
        <begin position="322"/>
        <end position="404"/>
    </location>
</feature>
<evidence type="ECO:0000313" key="8">
    <source>
        <dbReference type="EMBL" id="VAW00119.1"/>
    </source>
</evidence>
<dbReference type="PROSITE" id="PS00197">
    <property type="entry name" value="2FE2S_FER_1"/>
    <property type="match status" value="1"/>
</dbReference>
<evidence type="ECO:0000259" key="6">
    <source>
        <dbReference type="PROSITE" id="PS51085"/>
    </source>
</evidence>
<accession>A0A3B0SH43</accession>
<dbReference type="GO" id="GO:0046872">
    <property type="term" value="F:metal ion binding"/>
    <property type="evidence" value="ECO:0007669"/>
    <property type="project" value="UniProtKB-KW"/>
</dbReference>
<dbReference type="AlphaFoldDB" id="A0A3B0SH43"/>
<dbReference type="Gene3D" id="3.30.465.10">
    <property type="match status" value="1"/>
</dbReference>
<dbReference type="GO" id="GO:0051537">
    <property type="term" value="F:2 iron, 2 sulfur cluster binding"/>
    <property type="evidence" value="ECO:0007669"/>
    <property type="project" value="InterPro"/>
</dbReference>
<organism evidence="8">
    <name type="scientific">hydrothermal vent metagenome</name>
    <dbReference type="NCBI Taxonomy" id="652676"/>
    <lineage>
        <taxon>unclassified sequences</taxon>
        <taxon>metagenomes</taxon>
        <taxon>ecological metagenomes</taxon>
    </lineage>
</organism>
<evidence type="ECO:0000256" key="2">
    <source>
        <dbReference type="ARBA" id="ARBA00022723"/>
    </source>
</evidence>
<dbReference type="Pfam" id="PF01799">
    <property type="entry name" value="Fer2_2"/>
    <property type="match status" value="1"/>
</dbReference>
<dbReference type="Gene3D" id="3.30.43.10">
    <property type="entry name" value="Uridine Diphospho-n-acetylenolpyruvylglucosamine Reductase, domain 2"/>
    <property type="match status" value="1"/>
</dbReference>
<dbReference type="PROSITE" id="PS51387">
    <property type="entry name" value="FAD_PCMH"/>
    <property type="match status" value="1"/>
</dbReference>
<keyword evidence="2" id="KW-0479">Metal-binding</keyword>
<dbReference type="InterPro" id="IPR012675">
    <property type="entry name" value="Beta-grasp_dom_sf"/>
</dbReference>
<gene>
    <name evidence="8" type="ORF">MNBD_ACTINO01-129</name>
</gene>
<dbReference type="Gene3D" id="1.10.150.120">
    <property type="entry name" value="[2Fe-2S]-binding domain"/>
    <property type="match status" value="1"/>
</dbReference>
<dbReference type="InterPro" id="IPR016169">
    <property type="entry name" value="FAD-bd_PCMH_sub2"/>
</dbReference>
<feature type="domain" description="FAD-binding PCMH-type" evidence="7">
    <location>
        <begin position="2"/>
        <end position="183"/>
    </location>
</feature>
<dbReference type="Pfam" id="PF00941">
    <property type="entry name" value="FAD_binding_5"/>
    <property type="match status" value="1"/>
</dbReference>
<evidence type="ECO:0000256" key="3">
    <source>
        <dbReference type="ARBA" id="ARBA00022827"/>
    </source>
</evidence>
<sequence>MHKVQDRTWSVERYERPGTLAEAVELLDRFRDKARIVAGATDLLLEMQRGVRDVDVMIDLSAIDGLDTVTIHDGVVSLGPLTTHRMVVESPTIVAHGLPLAQASLEVGSAQLRNRATVAGNLITASPANDTISSLLALGASVDLASVSGTRQVALSDFYTGVRRTVMAPNELMVAIHFPAMRDSEVGVFAKVGLRSAQAISVVHAATVLALDEGVVTAARIALGSVAPTVVLVQAADTLLGTELDDDSIAQCAQQAADEVHPISDIRSTAAYRTHMVRVTVARMLTAIRDGRQASQWPARLITLSDGRGGSPSMPLTAGAADEILVTINGSTISGTNATGETLLDWIRENATHDDGSPLTGTKEGCGEGECGACTLHMDGKAVLSCLVPAAAAHGHSIVTIEGLSSTSGARLEHALVEAGAVQCGYCTPGFVMSASSLLAEHRDLTESEVRDGIGGNICRCTGYSSIVAAVLNAASEPS</sequence>
<dbReference type="InterPro" id="IPR036683">
    <property type="entry name" value="CO_DH_flav_C_dom_sf"/>
</dbReference>
<dbReference type="GO" id="GO:0004854">
    <property type="term" value="F:xanthine dehydrogenase activity"/>
    <property type="evidence" value="ECO:0007669"/>
    <property type="project" value="UniProtKB-EC"/>
</dbReference>
<name>A0A3B0SH43_9ZZZZ</name>
<evidence type="ECO:0000256" key="5">
    <source>
        <dbReference type="ARBA" id="ARBA00023004"/>
    </source>
</evidence>
<protein>
    <submittedName>
        <fullName evidence="8">Xanthine dehydrogenase iron-sulfur subunit</fullName>
        <ecNumber evidence="8">1.17.1.4</ecNumber>
    </submittedName>
</protein>
<dbReference type="InterPro" id="IPR005107">
    <property type="entry name" value="CO_DH_flav_C"/>
</dbReference>
<dbReference type="PANTHER" id="PTHR42659">
    <property type="entry name" value="XANTHINE DEHYDROGENASE SUBUNIT C-RELATED"/>
    <property type="match status" value="1"/>
</dbReference>
<dbReference type="Pfam" id="PF03450">
    <property type="entry name" value="CO_deh_flav_C"/>
    <property type="match status" value="1"/>
</dbReference>
<dbReference type="SUPFAM" id="SSF55447">
    <property type="entry name" value="CO dehydrogenase flavoprotein C-terminal domain-like"/>
    <property type="match status" value="1"/>
</dbReference>
<dbReference type="InterPro" id="IPR006058">
    <property type="entry name" value="2Fe2S_fd_BS"/>
</dbReference>
<dbReference type="InterPro" id="IPR002888">
    <property type="entry name" value="2Fe-2S-bd"/>
</dbReference>
<dbReference type="InterPro" id="IPR001041">
    <property type="entry name" value="2Fe-2S_ferredoxin-type"/>
</dbReference>
<evidence type="ECO:0000256" key="1">
    <source>
        <dbReference type="ARBA" id="ARBA00022630"/>
    </source>
</evidence>
<keyword evidence="1" id="KW-0285">Flavoprotein</keyword>
<dbReference type="SUPFAM" id="SSF54292">
    <property type="entry name" value="2Fe-2S ferredoxin-like"/>
    <property type="match status" value="1"/>
</dbReference>
<dbReference type="EC" id="1.17.1.4" evidence="8"/>
<proteinExistence type="predicted"/>
<dbReference type="InterPro" id="IPR036010">
    <property type="entry name" value="2Fe-2S_ferredoxin-like_sf"/>
</dbReference>
<dbReference type="InterPro" id="IPR016167">
    <property type="entry name" value="FAD-bd_PCMH_sub1"/>
</dbReference>
<reference evidence="8" key="1">
    <citation type="submission" date="2018-06" db="EMBL/GenBank/DDBJ databases">
        <authorList>
            <person name="Zhirakovskaya E."/>
        </authorList>
    </citation>
    <scope>NUCLEOTIDE SEQUENCE</scope>
</reference>
<dbReference type="InterPro" id="IPR051312">
    <property type="entry name" value="Diverse_Substr_Oxidored"/>
</dbReference>
<keyword evidence="3" id="KW-0274">FAD</keyword>
<dbReference type="Gene3D" id="3.30.390.50">
    <property type="entry name" value="CO dehydrogenase flavoprotein, C-terminal domain"/>
    <property type="match status" value="1"/>
</dbReference>
<dbReference type="PANTHER" id="PTHR42659:SF2">
    <property type="entry name" value="XANTHINE DEHYDROGENASE SUBUNIT C-RELATED"/>
    <property type="match status" value="1"/>
</dbReference>
<dbReference type="GO" id="GO:0071949">
    <property type="term" value="F:FAD binding"/>
    <property type="evidence" value="ECO:0007669"/>
    <property type="project" value="InterPro"/>
</dbReference>
<evidence type="ECO:0000256" key="4">
    <source>
        <dbReference type="ARBA" id="ARBA00023002"/>
    </source>
</evidence>
<dbReference type="EMBL" id="UOEI01000276">
    <property type="protein sequence ID" value="VAW00119.1"/>
    <property type="molecule type" value="Genomic_DNA"/>
</dbReference>
<dbReference type="InterPro" id="IPR016166">
    <property type="entry name" value="FAD-bd_PCMH"/>
</dbReference>
<dbReference type="SUPFAM" id="SSF56176">
    <property type="entry name" value="FAD-binding/transporter-associated domain-like"/>
    <property type="match status" value="1"/>
</dbReference>
<dbReference type="InterPro" id="IPR036318">
    <property type="entry name" value="FAD-bd_PCMH-like_sf"/>
</dbReference>
<keyword evidence="5" id="KW-0408">Iron</keyword>
<dbReference type="SMART" id="SM01092">
    <property type="entry name" value="CO_deh_flav_C"/>
    <property type="match status" value="1"/>
</dbReference>
<keyword evidence="4 8" id="KW-0560">Oxidoreductase</keyword>
<evidence type="ECO:0000259" key="7">
    <source>
        <dbReference type="PROSITE" id="PS51387"/>
    </source>
</evidence>
<dbReference type="InterPro" id="IPR036884">
    <property type="entry name" value="2Fe-2S-bd_dom_sf"/>
</dbReference>
<dbReference type="InterPro" id="IPR002346">
    <property type="entry name" value="Mopterin_DH_FAD-bd"/>
</dbReference>